<dbReference type="PANTHER" id="PTHR33514:SF13">
    <property type="entry name" value="PROTEIN ABCI12, CHLOROPLASTIC"/>
    <property type="match status" value="1"/>
</dbReference>
<evidence type="ECO:0000256" key="4">
    <source>
        <dbReference type="ARBA" id="ARBA00022448"/>
    </source>
</evidence>
<comment type="subunit">
    <text evidence="9">Forms a stable energy-coupling factor (ECF) transporter complex composed of 2 membrane-embedded substrate-binding proteins (S component), 2 ATP-binding proteins (A component) and 2 transmembrane proteins (T component).</text>
</comment>
<dbReference type="GO" id="GO:0005886">
    <property type="term" value="C:plasma membrane"/>
    <property type="evidence" value="ECO:0007669"/>
    <property type="project" value="UniProtKB-SubCell"/>
</dbReference>
<keyword evidence="5 9" id="KW-1003">Cell membrane</keyword>
<comment type="similarity">
    <text evidence="2 9">Belongs to the energy-coupling factor EcfT family.</text>
</comment>
<evidence type="ECO:0000256" key="7">
    <source>
        <dbReference type="ARBA" id="ARBA00022989"/>
    </source>
</evidence>
<dbReference type="EMBL" id="PGWX01000234">
    <property type="protein sequence ID" value="PPJ76209.1"/>
    <property type="molecule type" value="Genomic_DNA"/>
</dbReference>
<organism evidence="11 12">
    <name type="scientific">Staphylococcus haemolyticus</name>
    <dbReference type="NCBI Taxonomy" id="1283"/>
    <lineage>
        <taxon>Bacteria</taxon>
        <taxon>Bacillati</taxon>
        <taxon>Bacillota</taxon>
        <taxon>Bacilli</taxon>
        <taxon>Bacillales</taxon>
        <taxon>Staphylococcaceae</taxon>
        <taxon>Staphylococcus</taxon>
    </lineage>
</organism>
<dbReference type="AlphaFoldDB" id="A0A2A1KH43"/>
<evidence type="ECO:0000256" key="9">
    <source>
        <dbReference type="HAMAP-Rule" id="MF_01461"/>
    </source>
</evidence>
<evidence type="ECO:0000256" key="8">
    <source>
        <dbReference type="ARBA" id="ARBA00023136"/>
    </source>
</evidence>
<keyword evidence="7 9" id="KW-1133">Transmembrane helix</keyword>
<gene>
    <name evidence="9" type="primary">ecfT</name>
    <name evidence="11" type="ORF">CV019_04220</name>
    <name evidence="10" type="ORF">RO950_06540</name>
</gene>
<evidence type="ECO:0000313" key="11">
    <source>
        <dbReference type="EMBL" id="PPJ76209.1"/>
    </source>
</evidence>
<comment type="function">
    <text evidence="9">Transmembrane (T) component of an energy-coupling factor (ECF) ABC-transporter complex. Unlike classic ABC transporters this ECF transporter provides the energy necessary to transport a number of different substrates.</text>
</comment>
<comment type="caution">
    <text evidence="11">The sequence shown here is derived from an EMBL/GenBank/DDBJ whole genome shotgun (WGS) entry which is preliminary data.</text>
</comment>
<evidence type="ECO:0000256" key="2">
    <source>
        <dbReference type="ARBA" id="ARBA00005660"/>
    </source>
</evidence>
<proteinExistence type="inferred from homology"/>
<name>A0A2A1KH43_STAHA</name>
<evidence type="ECO:0000313" key="10">
    <source>
        <dbReference type="EMBL" id="MDT4286675.1"/>
    </source>
</evidence>
<evidence type="ECO:0000256" key="6">
    <source>
        <dbReference type="ARBA" id="ARBA00022692"/>
    </source>
</evidence>
<accession>A0A2A1KH43</accession>
<dbReference type="Proteomes" id="UP000238153">
    <property type="component" value="Unassembled WGS sequence"/>
</dbReference>
<dbReference type="EMBL" id="JAVSOO010000014">
    <property type="protein sequence ID" value="MDT4286675.1"/>
    <property type="molecule type" value="Genomic_DNA"/>
</dbReference>
<dbReference type="RefSeq" id="WP_011275147.1">
    <property type="nucleotide sequence ID" value="NZ_CAJCFW010000027.1"/>
</dbReference>
<dbReference type="OMA" id="LKPIIWI"/>
<evidence type="ECO:0000256" key="1">
    <source>
        <dbReference type="ARBA" id="ARBA00004651"/>
    </source>
</evidence>
<reference evidence="11 12" key="1">
    <citation type="submission" date="2017-11" db="EMBL/GenBank/DDBJ databases">
        <authorList>
            <person name="Founou R.C."/>
            <person name="Founou L."/>
            <person name="Allam M."/>
            <person name="Ismail A."/>
            <person name="Essack S.Y."/>
        </authorList>
    </citation>
    <scope>NUCLEOTIDE SEQUENCE [LARGE SCALE GENOMIC DNA]</scope>
    <source>
        <strain evidence="11 12">G811N2B1</strain>
    </source>
</reference>
<evidence type="ECO:0000256" key="3">
    <source>
        <dbReference type="ARBA" id="ARBA00014042"/>
    </source>
</evidence>
<evidence type="ECO:0000256" key="5">
    <source>
        <dbReference type="ARBA" id="ARBA00022475"/>
    </source>
</evidence>
<feature type="transmembrane region" description="Helical" evidence="9">
    <location>
        <begin position="107"/>
        <end position="129"/>
    </location>
</feature>
<dbReference type="CDD" id="cd16914">
    <property type="entry name" value="EcfT"/>
    <property type="match status" value="1"/>
</dbReference>
<feature type="transmembrane region" description="Helical" evidence="9">
    <location>
        <begin position="26"/>
        <end position="59"/>
    </location>
</feature>
<reference evidence="10 13" key="2">
    <citation type="submission" date="2023-08" db="EMBL/GenBank/DDBJ databases">
        <title>Genomic surveillance of Staphylococcus haemolyticus neonatal outbreak in southern France.</title>
        <authorList>
            <person name="Magnan C."/>
            <person name="Morsli M."/>
            <person name="Thiery B."/>
            <person name="Salipante F."/>
            <person name="Attar J."/>
            <person name="Massimo D.M."/>
            <person name="Ory J."/>
            <person name="Pantel A."/>
            <person name="Lavigne J.-P."/>
        </authorList>
    </citation>
    <scope>NUCLEOTIDE SEQUENCE [LARGE SCALE GENOMIC DNA]</scope>
    <source>
        <strain evidence="10 13">NSH026</strain>
    </source>
</reference>
<sequence length="268" mass="30618">MKNKLIIGRYLPNNSVIHHLDPRAKVLFVFMFIILIFFAHSFATFGWIILLILMFMFLAKIKLWFLIKGLTPIFIFTIFTFFMHIFFTHGGTRLVDFGIIKIDSAGILEGIFISLRLITIVMVATIMTLSTSPIDLTDAFEKLLTPLKWFKLPVHQLSMIMSIALRFIPTLMDELDKIILAQKSRGSELSSGGLMTRIKAFIPLMIPLFISAFQRAEELAIAMEVRGYDANVNRTSYRKLQWHIGDTMCLISIIPIAIVLLVLKYIGV</sequence>
<dbReference type="Pfam" id="PF02361">
    <property type="entry name" value="CbiQ"/>
    <property type="match status" value="1"/>
</dbReference>
<feature type="transmembrane region" description="Helical" evidence="9">
    <location>
        <begin position="65"/>
        <end position="87"/>
    </location>
</feature>
<keyword evidence="4 9" id="KW-0813">Transport</keyword>
<dbReference type="InterPro" id="IPR003339">
    <property type="entry name" value="ABC/ECF_trnsptr_transmembrane"/>
</dbReference>
<evidence type="ECO:0000313" key="12">
    <source>
        <dbReference type="Proteomes" id="UP000238153"/>
    </source>
</evidence>
<evidence type="ECO:0000313" key="13">
    <source>
        <dbReference type="Proteomes" id="UP001269271"/>
    </source>
</evidence>
<dbReference type="PANTHER" id="PTHR33514">
    <property type="entry name" value="PROTEIN ABCI12, CHLOROPLASTIC"/>
    <property type="match status" value="1"/>
</dbReference>
<dbReference type="KEGG" id="shh:ShL2_00730"/>
<comment type="subcellular location">
    <subcellularLocation>
        <location evidence="1 9">Cell membrane</location>
        <topology evidence="1 9">Multi-pass membrane protein</topology>
    </subcellularLocation>
</comment>
<dbReference type="InterPro" id="IPR024919">
    <property type="entry name" value="EcfT"/>
</dbReference>
<keyword evidence="8 9" id="KW-0472">Membrane</keyword>
<feature type="transmembrane region" description="Helical" evidence="9">
    <location>
        <begin position="244"/>
        <end position="266"/>
    </location>
</feature>
<keyword evidence="6 9" id="KW-0812">Transmembrane</keyword>
<dbReference type="Proteomes" id="UP001269271">
    <property type="component" value="Unassembled WGS sequence"/>
</dbReference>
<dbReference type="GO" id="GO:0022857">
    <property type="term" value="F:transmembrane transporter activity"/>
    <property type="evidence" value="ECO:0007669"/>
    <property type="project" value="UniProtKB-UniRule"/>
</dbReference>
<protein>
    <recommendedName>
        <fullName evidence="3 9">Energy-coupling factor transporter transmembrane protein EcfT</fullName>
        <shortName evidence="9">ECF transporter T component EcfT</shortName>
    </recommendedName>
</protein>
<dbReference type="STRING" id="1283.ShL2_00730"/>
<keyword evidence="13" id="KW-1185">Reference proteome</keyword>
<dbReference type="HAMAP" id="MF_01461">
    <property type="entry name" value="EcfT"/>
    <property type="match status" value="1"/>
</dbReference>